<evidence type="ECO:0000313" key="3">
    <source>
        <dbReference type="Proteomes" id="UP001205890"/>
    </source>
</evidence>
<evidence type="ECO:0000256" key="1">
    <source>
        <dbReference type="SAM" id="SignalP"/>
    </source>
</evidence>
<dbReference type="Proteomes" id="UP001205890">
    <property type="component" value="Unassembled WGS sequence"/>
</dbReference>
<keyword evidence="1" id="KW-0732">Signal</keyword>
<evidence type="ECO:0000313" key="2">
    <source>
        <dbReference type="EMBL" id="MCP8939188.1"/>
    </source>
</evidence>
<comment type="caution">
    <text evidence="2">The sequence shown here is derived from an EMBL/GenBank/DDBJ whole genome shotgun (WGS) entry which is preliminary data.</text>
</comment>
<feature type="chain" id="PRO_5045291790" evidence="1">
    <location>
        <begin position="26"/>
        <end position="150"/>
    </location>
</feature>
<dbReference type="EMBL" id="JANCLU010000010">
    <property type="protein sequence ID" value="MCP8939188.1"/>
    <property type="molecule type" value="Genomic_DNA"/>
</dbReference>
<feature type="signal peptide" evidence="1">
    <location>
        <begin position="1"/>
        <end position="25"/>
    </location>
</feature>
<accession>A0ABT1LE62</accession>
<dbReference type="RefSeq" id="WP_254742197.1">
    <property type="nucleotide sequence ID" value="NZ_JANCLU010000010.1"/>
</dbReference>
<proteinExistence type="predicted"/>
<keyword evidence="3" id="KW-1185">Reference proteome</keyword>
<gene>
    <name evidence="2" type="ORF">NK718_11730</name>
</gene>
<reference evidence="2 3" key="1">
    <citation type="submission" date="2022-07" db="EMBL/GenBank/DDBJ databases">
        <authorList>
            <person name="Li W.-J."/>
            <person name="Deng Q.-Q."/>
        </authorList>
    </citation>
    <scope>NUCLEOTIDE SEQUENCE [LARGE SCALE GENOMIC DNA]</scope>
    <source>
        <strain evidence="2 3">SYSU M60028</strain>
    </source>
</reference>
<sequence length="150" mass="16176">MRRFPARPGPLVLTILAALATPAAADDPPFIVADCAPRAAELAGALAETPPRGALAAEIARWLEVAASQPDGEAERAYDRALQQTVTALRTAGVRVAPVDVMVWRFQALDARRRLATPPMIAFETDFPPLEPILREMRLIVSLSPPSCRT</sequence>
<protein>
    <submittedName>
        <fullName evidence="2">Uncharacterized protein</fullName>
    </submittedName>
</protein>
<organism evidence="2 3">
    <name type="scientific">Alsobacter ponti</name>
    <dbReference type="NCBI Taxonomy" id="2962936"/>
    <lineage>
        <taxon>Bacteria</taxon>
        <taxon>Pseudomonadati</taxon>
        <taxon>Pseudomonadota</taxon>
        <taxon>Alphaproteobacteria</taxon>
        <taxon>Hyphomicrobiales</taxon>
        <taxon>Alsobacteraceae</taxon>
        <taxon>Alsobacter</taxon>
    </lineage>
</organism>
<name>A0ABT1LE62_9HYPH</name>